<keyword evidence="1" id="KW-0812">Transmembrane</keyword>
<evidence type="ECO:0000256" key="1">
    <source>
        <dbReference type="SAM" id="Phobius"/>
    </source>
</evidence>
<sequence length="189" mass="20121">MHDRLPPDLHITVEADHGHHGGPPPVAARLRGCRHRVRTRDLTRRGQWLFIAAVALLELSLLAHFAIAVIAGTVLSANGFGFVALIMALPAAGSLLVVVGEVGLVRTWLAPHRTEPVVLALQWTGAGLLLLSSGLLAIATGTLATALLSVPALLVSGLLTYLSAMLHHRDTCETDPAHPPRMRALLRRA</sequence>
<feature type="transmembrane region" description="Helical" evidence="1">
    <location>
        <begin position="117"/>
        <end position="138"/>
    </location>
</feature>
<evidence type="ECO:0000313" key="3">
    <source>
        <dbReference type="Proteomes" id="UP000305792"/>
    </source>
</evidence>
<evidence type="ECO:0000313" key="2">
    <source>
        <dbReference type="EMBL" id="THV21686.1"/>
    </source>
</evidence>
<dbReference type="AlphaFoldDB" id="A0A4V4HMC2"/>
<keyword evidence="1" id="KW-0472">Membrane</keyword>
<dbReference type="Proteomes" id="UP000305792">
    <property type="component" value="Unassembled WGS sequence"/>
</dbReference>
<proteinExistence type="predicted"/>
<feature type="transmembrane region" description="Helical" evidence="1">
    <location>
        <begin position="144"/>
        <end position="162"/>
    </location>
</feature>
<reference evidence="2 3" key="1">
    <citation type="journal article" date="2018" name="Int. J. Syst. Evol. Microbiol.">
        <title>Glycomyces paridis sp. nov., isolated from the medicinal plant Paris polyphylla.</title>
        <authorList>
            <person name="Fang X.M."/>
            <person name="Bai J.L."/>
            <person name="Su J."/>
            <person name="Zhao L.L."/>
            <person name="Liu H.Y."/>
            <person name="Ma B.P."/>
            <person name="Zhang Y.Q."/>
            <person name="Yu L.Y."/>
        </authorList>
    </citation>
    <scope>NUCLEOTIDE SEQUENCE [LARGE SCALE GENOMIC DNA]</scope>
    <source>
        <strain evidence="2 3">CPCC 204357</strain>
    </source>
</reference>
<keyword evidence="1" id="KW-1133">Transmembrane helix</keyword>
<organism evidence="2 3">
    <name type="scientific">Glycomyces paridis</name>
    <dbReference type="NCBI Taxonomy" id="2126555"/>
    <lineage>
        <taxon>Bacteria</taxon>
        <taxon>Bacillati</taxon>
        <taxon>Actinomycetota</taxon>
        <taxon>Actinomycetes</taxon>
        <taxon>Glycomycetales</taxon>
        <taxon>Glycomycetaceae</taxon>
        <taxon>Glycomyces</taxon>
    </lineage>
</organism>
<name>A0A4V4HMC2_9ACTN</name>
<accession>A0A4V4HMC2</accession>
<dbReference type="EMBL" id="STGX01000027">
    <property type="protein sequence ID" value="THV21686.1"/>
    <property type="molecule type" value="Genomic_DNA"/>
</dbReference>
<gene>
    <name evidence="2" type="ORF">E9998_24710</name>
</gene>
<comment type="caution">
    <text evidence="2">The sequence shown here is derived from an EMBL/GenBank/DDBJ whole genome shotgun (WGS) entry which is preliminary data.</text>
</comment>
<keyword evidence="3" id="KW-1185">Reference proteome</keyword>
<feature type="transmembrane region" description="Helical" evidence="1">
    <location>
        <begin position="48"/>
        <end position="74"/>
    </location>
</feature>
<feature type="transmembrane region" description="Helical" evidence="1">
    <location>
        <begin position="80"/>
        <end position="105"/>
    </location>
</feature>
<protein>
    <submittedName>
        <fullName evidence="2">Uncharacterized protein</fullName>
    </submittedName>
</protein>
<dbReference type="RefSeq" id="WP_136532415.1">
    <property type="nucleotide sequence ID" value="NZ_STGX01000027.1"/>
</dbReference>